<evidence type="ECO:0000313" key="2">
    <source>
        <dbReference type="EMBL" id="MFD1321575.1"/>
    </source>
</evidence>
<comment type="caution">
    <text evidence="2">The sequence shown here is derived from an EMBL/GenBank/DDBJ whole genome shotgun (WGS) entry which is preliminary data.</text>
</comment>
<keyword evidence="3" id="KW-1185">Reference proteome</keyword>
<protein>
    <submittedName>
        <fullName evidence="2">Cytochrome P450</fullName>
    </submittedName>
</protein>
<proteinExistence type="inferred from homology"/>
<dbReference type="Proteomes" id="UP001597260">
    <property type="component" value="Unassembled WGS sequence"/>
</dbReference>
<dbReference type="SUPFAM" id="SSF48264">
    <property type="entry name" value="Cytochrome P450"/>
    <property type="match status" value="1"/>
</dbReference>
<dbReference type="PRINTS" id="PR00359">
    <property type="entry name" value="BP450"/>
</dbReference>
<dbReference type="Gene3D" id="1.10.630.10">
    <property type="entry name" value="Cytochrome P450"/>
    <property type="match status" value="1"/>
</dbReference>
<organism evidence="2 3">
    <name type="scientific">Micromonospora sonneratiae</name>
    <dbReference type="NCBI Taxonomy" id="1184706"/>
    <lineage>
        <taxon>Bacteria</taxon>
        <taxon>Bacillati</taxon>
        <taxon>Actinomycetota</taxon>
        <taxon>Actinomycetes</taxon>
        <taxon>Micromonosporales</taxon>
        <taxon>Micromonosporaceae</taxon>
        <taxon>Micromonospora</taxon>
    </lineage>
</organism>
<comment type="similarity">
    <text evidence="1">Belongs to the cytochrome P450 family.</text>
</comment>
<dbReference type="Pfam" id="PF00067">
    <property type="entry name" value="p450"/>
    <property type="match status" value="1"/>
</dbReference>
<evidence type="ECO:0000256" key="1">
    <source>
        <dbReference type="ARBA" id="ARBA00010617"/>
    </source>
</evidence>
<dbReference type="PANTHER" id="PTHR46696">
    <property type="entry name" value="P450, PUTATIVE (EUROFUNG)-RELATED"/>
    <property type="match status" value="1"/>
</dbReference>
<gene>
    <name evidence="2" type="ORF">ACFQ4H_10800</name>
</gene>
<name>A0ABW3YDR4_9ACTN</name>
<dbReference type="EMBL" id="JBHTMP010000012">
    <property type="protein sequence ID" value="MFD1321575.1"/>
    <property type="molecule type" value="Genomic_DNA"/>
</dbReference>
<dbReference type="PANTHER" id="PTHR46696:SF1">
    <property type="entry name" value="CYTOCHROME P450 YJIB-RELATED"/>
    <property type="match status" value="1"/>
</dbReference>
<dbReference type="InterPro" id="IPR001128">
    <property type="entry name" value="Cyt_P450"/>
</dbReference>
<dbReference type="RefSeq" id="WP_377569730.1">
    <property type="nucleotide sequence ID" value="NZ_JBHTMP010000012.1"/>
</dbReference>
<reference evidence="3" key="1">
    <citation type="journal article" date="2019" name="Int. J. Syst. Evol. Microbiol.">
        <title>The Global Catalogue of Microorganisms (GCM) 10K type strain sequencing project: providing services to taxonomists for standard genome sequencing and annotation.</title>
        <authorList>
            <consortium name="The Broad Institute Genomics Platform"/>
            <consortium name="The Broad Institute Genome Sequencing Center for Infectious Disease"/>
            <person name="Wu L."/>
            <person name="Ma J."/>
        </authorList>
    </citation>
    <scope>NUCLEOTIDE SEQUENCE [LARGE SCALE GENOMIC DNA]</scope>
    <source>
        <strain evidence="3">JCM 31037</strain>
    </source>
</reference>
<accession>A0ABW3YDR4</accession>
<sequence length="424" mass="47677">MTTAADMTYDPFDPELIQDPHPFYHRIRQLAPVFPSSMSSDMWMVSDEAAKVYVVTRYDDLAYVLEHPELFPSGNKTGPEDPPEVTEELARGIPKAKTLYDSDQPGHTRLRTLMQGAWSSQRVEQFAPRIRDWAGKAIDGFAGTGSAELFAEYADVVMDHAILDFLGIPSEDHEQVHAWDKLWVKVFIPGHPPEDQRAAAREIVEYQRYLERLFNDRRENPRDDVASALVHATTDDGDRLTMAELVWGLMEMYGAGYGNTAEGLANMLFLLLHEPQRWEELLQQRELLADAVEEGLRMEGPVQWLSREAAQDTELGGVTIPKGSTVMVLYSAANRDPEAFPEPDEFCPARRGATRTGAKHVAHGRGIHYCVGAGWSRVAIRAGVEALMDRLPDVRLRADFTPEFHLPEPMVRCVKALPAVWQPS</sequence>
<dbReference type="InterPro" id="IPR036396">
    <property type="entry name" value="Cyt_P450_sf"/>
</dbReference>
<evidence type="ECO:0000313" key="3">
    <source>
        <dbReference type="Proteomes" id="UP001597260"/>
    </source>
</evidence>
<dbReference type="InterPro" id="IPR002397">
    <property type="entry name" value="Cyt_P450_B"/>
</dbReference>